<dbReference type="NCBIfam" id="TIGR00012">
    <property type="entry name" value="L29"/>
    <property type="match status" value="1"/>
</dbReference>
<comment type="caution">
    <text evidence="6">The sequence shown here is derived from an EMBL/GenBank/DDBJ whole genome shotgun (WGS) entry which is preliminary data.</text>
</comment>
<dbReference type="Pfam" id="PF00831">
    <property type="entry name" value="Ribosomal_L29"/>
    <property type="match status" value="1"/>
</dbReference>
<dbReference type="InterPro" id="IPR036049">
    <property type="entry name" value="Ribosomal_uL29_sf"/>
</dbReference>
<dbReference type="InterPro" id="IPR001854">
    <property type="entry name" value="Ribosomal_uL29"/>
</dbReference>
<evidence type="ECO:0000313" key="7">
    <source>
        <dbReference type="Proteomes" id="UP000183192"/>
    </source>
</evidence>
<sequence length="69" mass="8246">MEHKELKKKTKSQLQLLLSESREKLRNFRFKAASNQLKNVQEIKIVKKIISRILTILNDKKDINKEKIK</sequence>
<keyword evidence="2 5" id="KW-0689">Ribosomal protein</keyword>
<dbReference type="HAMAP" id="MF_00374">
    <property type="entry name" value="Ribosomal_uL29"/>
    <property type="match status" value="1"/>
</dbReference>
<evidence type="ECO:0000256" key="3">
    <source>
        <dbReference type="ARBA" id="ARBA00023274"/>
    </source>
</evidence>
<evidence type="ECO:0000256" key="5">
    <source>
        <dbReference type="HAMAP-Rule" id="MF_00374"/>
    </source>
</evidence>
<dbReference type="GO" id="GO:0005840">
    <property type="term" value="C:ribosome"/>
    <property type="evidence" value="ECO:0007669"/>
    <property type="project" value="UniProtKB-KW"/>
</dbReference>
<dbReference type="AlphaFoldDB" id="A0A1J4TCG5"/>
<evidence type="ECO:0000256" key="1">
    <source>
        <dbReference type="ARBA" id="ARBA00009254"/>
    </source>
</evidence>
<evidence type="ECO:0000313" key="6">
    <source>
        <dbReference type="EMBL" id="OIO08603.1"/>
    </source>
</evidence>
<evidence type="ECO:0000256" key="4">
    <source>
        <dbReference type="ARBA" id="ARBA00035204"/>
    </source>
</evidence>
<dbReference type="EMBL" id="MNUU01000006">
    <property type="protein sequence ID" value="OIO08603.1"/>
    <property type="molecule type" value="Genomic_DNA"/>
</dbReference>
<comment type="similarity">
    <text evidence="1 5">Belongs to the universal ribosomal protein uL29 family.</text>
</comment>
<evidence type="ECO:0000256" key="2">
    <source>
        <dbReference type="ARBA" id="ARBA00022980"/>
    </source>
</evidence>
<dbReference type="GO" id="GO:0003735">
    <property type="term" value="F:structural constituent of ribosome"/>
    <property type="evidence" value="ECO:0007669"/>
    <property type="project" value="InterPro"/>
</dbReference>
<accession>A0A1J4TCG5</accession>
<dbReference type="GO" id="GO:1990904">
    <property type="term" value="C:ribonucleoprotein complex"/>
    <property type="evidence" value="ECO:0007669"/>
    <property type="project" value="UniProtKB-KW"/>
</dbReference>
<gene>
    <name evidence="5" type="primary">rpmC</name>
    <name evidence="6" type="ORF">AUJ27_00500</name>
</gene>
<dbReference type="Gene3D" id="1.10.287.310">
    <property type="match status" value="1"/>
</dbReference>
<dbReference type="GO" id="GO:0006412">
    <property type="term" value="P:translation"/>
    <property type="evidence" value="ECO:0007669"/>
    <property type="project" value="UniProtKB-UniRule"/>
</dbReference>
<keyword evidence="3 5" id="KW-0687">Ribonucleoprotein</keyword>
<dbReference type="SUPFAM" id="SSF46561">
    <property type="entry name" value="Ribosomal protein L29 (L29p)"/>
    <property type="match status" value="1"/>
</dbReference>
<name>A0A1J4TCG5_9BACT</name>
<organism evidence="6 7">
    <name type="scientific">Candidatus Falkowbacteria bacterium CG1_02_37_44</name>
    <dbReference type="NCBI Taxonomy" id="1805146"/>
    <lineage>
        <taxon>Bacteria</taxon>
        <taxon>Candidatus Falkowiibacteriota</taxon>
    </lineage>
</organism>
<protein>
    <recommendedName>
        <fullName evidence="4 5">Large ribosomal subunit protein uL29</fullName>
    </recommendedName>
</protein>
<dbReference type="STRING" id="1805146.AUJ27_00500"/>
<dbReference type="Proteomes" id="UP000183192">
    <property type="component" value="Unassembled WGS sequence"/>
</dbReference>
<proteinExistence type="inferred from homology"/>
<reference evidence="6 7" key="1">
    <citation type="journal article" date="2016" name="Environ. Microbiol.">
        <title>Genomic resolution of a cold subsurface aquifer community provides metabolic insights for novel microbes adapted to high CO concentrations.</title>
        <authorList>
            <person name="Probst A.J."/>
            <person name="Castelle C.J."/>
            <person name="Singh A."/>
            <person name="Brown C.T."/>
            <person name="Anantharaman K."/>
            <person name="Sharon I."/>
            <person name="Hug L.A."/>
            <person name="Burstein D."/>
            <person name="Emerson J.B."/>
            <person name="Thomas B.C."/>
            <person name="Banfield J.F."/>
        </authorList>
    </citation>
    <scope>NUCLEOTIDE SEQUENCE [LARGE SCALE GENOMIC DNA]</scope>
    <source>
        <strain evidence="6">CG1_02_37_44</strain>
    </source>
</reference>